<dbReference type="AlphaFoldDB" id="A0AAD6IY53"/>
<dbReference type="Proteomes" id="UP001221413">
    <property type="component" value="Unassembled WGS sequence"/>
</dbReference>
<gene>
    <name evidence="1" type="ORF">Dda_3531</name>
</gene>
<name>A0AAD6IY53_DREDA</name>
<organism evidence="1 2">
    <name type="scientific">Drechslerella dactyloides</name>
    <name type="common">Nematode-trapping fungus</name>
    <name type="synonym">Arthrobotrys dactyloides</name>
    <dbReference type="NCBI Taxonomy" id="74499"/>
    <lineage>
        <taxon>Eukaryota</taxon>
        <taxon>Fungi</taxon>
        <taxon>Dikarya</taxon>
        <taxon>Ascomycota</taxon>
        <taxon>Pezizomycotina</taxon>
        <taxon>Orbiliomycetes</taxon>
        <taxon>Orbiliales</taxon>
        <taxon>Orbiliaceae</taxon>
        <taxon>Drechslerella</taxon>
    </lineage>
</organism>
<dbReference type="EMBL" id="JAQGDS010000004">
    <property type="protein sequence ID" value="KAJ6260870.1"/>
    <property type="molecule type" value="Genomic_DNA"/>
</dbReference>
<proteinExistence type="predicted"/>
<comment type="caution">
    <text evidence="1">The sequence shown here is derived from an EMBL/GenBank/DDBJ whole genome shotgun (WGS) entry which is preliminary data.</text>
</comment>
<sequence>MLATEPRLPLGCPHWPSRRGLPWPANACPLAGCVVTEGPCLTKGEHHHHLYYYTAIITTTTYYLRYHLKYLHRSPSSQPPLILPPSRQFSFFFLSTLVK</sequence>
<reference evidence="1" key="1">
    <citation type="submission" date="2023-01" db="EMBL/GenBank/DDBJ databases">
        <title>The chitinases involved in constricting ring structure development in the nematode-trapping fungus Drechslerella dactyloides.</title>
        <authorList>
            <person name="Wang R."/>
            <person name="Zhang L."/>
            <person name="Tang P."/>
            <person name="Li S."/>
            <person name="Liang L."/>
        </authorList>
    </citation>
    <scope>NUCLEOTIDE SEQUENCE</scope>
    <source>
        <strain evidence="1">YMF1.00031</strain>
    </source>
</reference>
<evidence type="ECO:0000313" key="2">
    <source>
        <dbReference type="Proteomes" id="UP001221413"/>
    </source>
</evidence>
<keyword evidence="2" id="KW-1185">Reference proteome</keyword>
<protein>
    <submittedName>
        <fullName evidence="1">Uncharacterized protein</fullName>
    </submittedName>
</protein>
<evidence type="ECO:0000313" key="1">
    <source>
        <dbReference type="EMBL" id="KAJ6260870.1"/>
    </source>
</evidence>
<accession>A0AAD6IY53</accession>